<organism evidence="1 2">
    <name type="scientific">Austropuccinia psidii MF-1</name>
    <dbReference type="NCBI Taxonomy" id="1389203"/>
    <lineage>
        <taxon>Eukaryota</taxon>
        <taxon>Fungi</taxon>
        <taxon>Dikarya</taxon>
        <taxon>Basidiomycota</taxon>
        <taxon>Pucciniomycotina</taxon>
        <taxon>Pucciniomycetes</taxon>
        <taxon>Pucciniales</taxon>
        <taxon>Sphaerophragmiaceae</taxon>
        <taxon>Austropuccinia</taxon>
    </lineage>
</organism>
<evidence type="ECO:0000313" key="1">
    <source>
        <dbReference type="EMBL" id="MBW0468225.1"/>
    </source>
</evidence>
<dbReference type="AlphaFoldDB" id="A0A9Q3BNZ8"/>
<protein>
    <submittedName>
        <fullName evidence="1">Uncharacterized protein</fullName>
    </submittedName>
</protein>
<name>A0A9Q3BNZ8_9BASI</name>
<keyword evidence="2" id="KW-1185">Reference proteome</keyword>
<gene>
    <name evidence="1" type="ORF">O181_007940</name>
</gene>
<comment type="caution">
    <text evidence="1">The sequence shown here is derived from an EMBL/GenBank/DDBJ whole genome shotgun (WGS) entry which is preliminary data.</text>
</comment>
<proteinExistence type="predicted"/>
<accession>A0A9Q3BNZ8</accession>
<reference evidence="1" key="1">
    <citation type="submission" date="2021-03" db="EMBL/GenBank/DDBJ databases">
        <title>Draft genome sequence of rust myrtle Austropuccinia psidii MF-1, a brazilian biotype.</title>
        <authorList>
            <person name="Quecine M.C."/>
            <person name="Pachon D.M.R."/>
            <person name="Bonatelli M.L."/>
            <person name="Correr F.H."/>
            <person name="Franceschini L.M."/>
            <person name="Leite T.F."/>
            <person name="Margarido G.R.A."/>
            <person name="Almeida C.A."/>
            <person name="Ferrarezi J.A."/>
            <person name="Labate C.A."/>
        </authorList>
    </citation>
    <scope>NUCLEOTIDE SEQUENCE</scope>
    <source>
        <strain evidence="1">MF-1</strain>
    </source>
</reference>
<dbReference type="EMBL" id="AVOT02001801">
    <property type="protein sequence ID" value="MBW0468225.1"/>
    <property type="molecule type" value="Genomic_DNA"/>
</dbReference>
<sequence>MLRWQIAIKEYRGNLTIDHKSRNIHKNVDGLNRRELINTPHKPAYVPLEEEPQIPIEGINITDVGTEFLKEVRESYKQDKNVPIMTSLLEQDCKDMALASSLEEIWEPSYCEGRFHLFACKIYHRTQNSCVMTLCSRFGIDTIIN</sequence>
<evidence type="ECO:0000313" key="2">
    <source>
        <dbReference type="Proteomes" id="UP000765509"/>
    </source>
</evidence>
<dbReference type="Proteomes" id="UP000765509">
    <property type="component" value="Unassembled WGS sequence"/>
</dbReference>